<evidence type="ECO:0000256" key="1">
    <source>
        <dbReference type="ARBA" id="ARBA00004125"/>
    </source>
</evidence>
<comment type="similarity">
    <text evidence="2">Belongs to the VPS27 family.</text>
</comment>
<dbReference type="GO" id="GO:0032266">
    <property type="term" value="F:phosphatidylinositol-3-phosphate binding"/>
    <property type="evidence" value="ECO:0007669"/>
    <property type="project" value="UniProtKB-ARBA"/>
</dbReference>
<dbReference type="GO" id="GO:0043328">
    <property type="term" value="P:protein transport to vacuole involved in ubiquitin-dependent protein catabolic process via the multivesicular body sorting pathway"/>
    <property type="evidence" value="ECO:0007669"/>
    <property type="project" value="TreeGrafter"/>
</dbReference>
<dbReference type="Gene3D" id="1.25.40.90">
    <property type="match status" value="1"/>
</dbReference>
<dbReference type="GO" id="GO:0033565">
    <property type="term" value="C:ESCRT-0 complex"/>
    <property type="evidence" value="ECO:0007669"/>
    <property type="project" value="TreeGrafter"/>
</dbReference>
<feature type="domain" description="FYVE-type" evidence="12">
    <location>
        <begin position="186"/>
        <end position="246"/>
    </location>
</feature>
<evidence type="ECO:0000256" key="7">
    <source>
        <dbReference type="ARBA" id="ARBA00022771"/>
    </source>
</evidence>
<dbReference type="PROSITE" id="PS50330">
    <property type="entry name" value="UIM"/>
    <property type="match status" value="1"/>
</dbReference>
<dbReference type="GO" id="GO:0043130">
    <property type="term" value="F:ubiquitin binding"/>
    <property type="evidence" value="ECO:0007669"/>
    <property type="project" value="InterPro"/>
</dbReference>
<dbReference type="InterPro" id="IPR008942">
    <property type="entry name" value="ENTH_VHS"/>
</dbReference>
<sequence>MPTSLSNSRQPSELHVMSWWSSKSPIEQQIEAATSEDIPTGEQNLALNLEICDEIRSKRVPAKDAVKLLRKRLYVRNPNVQVLTLHLLDLCVKNGGSHFLEEVATKEFMDAYNAQVITLVNQDRNDGVVDLMLEYIQAWALMTKDRTDLSQIYKTYQALKSKPGIVFQEPSAISSTFADSATAPDWVDSDTCMKSGRPFTFYNRKHHCRNCGGVFLQEYCSNFIPLPHFGINEPVRVCDDCKVKLADKYTKSKPRDSSTRGFYHSSNNVDLNGSFDQDLRRALEQSLQDSAPEQLTSTMHTEEMDEDMKAAIAASLADMERVKPESHAPQQETYSTHTDKQVVEELRQALESAHPKDVFLNPKFAALMASAEACQPRVSTELGSVANKLQTLEDLHGRLSAISSYYDRMLDIQLHQAMPQTAPVTAGSVQGMPQVQPQVQPQIQPHVPQMQPQVSTPVLESRRTSIRLRPSAPAYNPVFATYSAPPAPMPASTPNAPAAAVPSEPSAPSAPGPTAQSAPSAPGPAAAPSAPGPAVGPAGGPVAAPSAPPAPGPAAVAPAVGPETLSAEDALSQIPSAPTQEPEAESEPEPEPVLIEL</sequence>
<dbReference type="InterPro" id="IPR002014">
    <property type="entry name" value="VHS_dom"/>
</dbReference>
<feature type="compositionally biased region" description="Low complexity" evidence="11">
    <location>
        <begin position="553"/>
        <end position="562"/>
    </location>
</feature>
<evidence type="ECO:0000256" key="6">
    <source>
        <dbReference type="ARBA" id="ARBA00022753"/>
    </source>
</evidence>
<feature type="region of interest" description="Disordered" evidence="11">
    <location>
        <begin position="489"/>
        <end position="597"/>
    </location>
</feature>
<keyword evidence="6" id="KW-0967">Endosome</keyword>
<evidence type="ECO:0000259" key="13">
    <source>
        <dbReference type="PROSITE" id="PS50179"/>
    </source>
</evidence>
<dbReference type="EMBL" id="NDIQ01000001">
    <property type="protein sequence ID" value="PRT52421.1"/>
    <property type="molecule type" value="Genomic_DNA"/>
</dbReference>
<keyword evidence="4" id="KW-0479">Metal-binding</keyword>
<dbReference type="RefSeq" id="XP_024662367.1">
    <property type="nucleotide sequence ID" value="XM_024806599.1"/>
</dbReference>
<keyword evidence="15" id="KW-1185">Reference proteome</keyword>
<dbReference type="Proteomes" id="UP000238350">
    <property type="component" value="Unassembled WGS sequence"/>
</dbReference>
<feature type="domain" description="VHS" evidence="13">
    <location>
        <begin position="35"/>
        <end position="162"/>
    </location>
</feature>
<dbReference type="GO" id="GO:0008270">
    <property type="term" value="F:zinc ion binding"/>
    <property type="evidence" value="ECO:0007669"/>
    <property type="project" value="UniProtKB-KW"/>
</dbReference>
<dbReference type="AlphaFoldDB" id="A0A2T0FBS4"/>
<dbReference type="InterPro" id="IPR017455">
    <property type="entry name" value="Znf_FYVE-rel"/>
</dbReference>
<gene>
    <name evidence="14" type="ORF">B9G98_00041</name>
</gene>
<comment type="caution">
    <text evidence="14">The sequence shown here is derived from an EMBL/GenBank/DDBJ whole genome shotgun (WGS) entry which is preliminary data.</text>
</comment>
<reference evidence="14 15" key="1">
    <citation type="submission" date="2017-04" db="EMBL/GenBank/DDBJ databases">
        <title>Genome sequencing of [Candida] sorbophila.</title>
        <authorList>
            <person name="Ahn J.O."/>
        </authorList>
    </citation>
    <scope>NUCLEOTIDE SEQUENCE [LARGE SCALE GENOMIC DNA]</scope>
    <source>
        <strain evidence="14 15">DS02</strain>
    </source>
</reference>
<dbReference type="InterPro" id="IPR011011">
    <property type="entry name" value="Znf_FYVE_PHD"/>
</dbReference>
<keyword evidence="9" id="KW-0472">Membrane</keyword>
<evidence type="ECO:0000259" key="12">
    <source>
        <dbReference type="PROSITE" id="PS50178"/>
    </source>
</evidence>
<keyword evidence="5" id="KW-0677">Repeat</keyword>
<dbReference type="InterPro" id="IPR003903">
    <property type="entry name" value="UIM_dom"/>
</dbReference>
<dbReference type="InterPro" id="IPR000306">
    <property type="entry name" value="Znf_FYVE"/>
</dbReference>
<dbReference type="Gene3D" id="1.20.5.1940">
    <property type="match status" value="1"/>
</dbReference>
<evidence type="ECO:0000256" key="3">
    <source>
        <dbReference type="ARBA" id="ARBA00017753"/>
    </source>
</evidence>
<keyword evidence="8" id="KW-0862">Zinc</keyword>
<dbReference type="SMART" id="SM00726">
    <property type="entry name" value="UIM"/>
    <property type="match status" value="2"/>
</dbReference>
<dbReference type="Pfam" id="PF01363">
    <property type="entry name" value="FYVE"/>
    <property type="match status" value="1"/>
</dbReference>
<keyword evidence="7 10" id="KW-0863">Zinc-finger</keyword>
<evidence type="ECO:0000256" key="8">
    <source>
        <dbReference type="ARBA" id="ARBA00022833"/>
    </source>
</evidence>
<protein>
    <recommendedName>
        <fullName evidence="3">Vacuolar protein sorting-associated protein 27</fullName>
    </recommendedName>
</protein>
<dbReference type="PANTHER" id="PTHR47794">
    <property type="entry name" value="VACUOLAR PROTEIN SORTING-ASSOCIATED PROTEIN 27"/>
    <property type="match status" value="1"/>
</dbReference>
<feature type="compositionally biased region" description="Low complexity" evidence="11">
    <location>
        <begin position="492"/>
        <end position="545"/>
    </location>
</feature>
<dbReference type="SUPFAM" id="SSF57903">
    <property type="entry name" value="FYVE/PHD zinc finger"/>
    <property type="match status" value="1"/>
</dbReference>
<dbReference type="SUPFAM" id="SSF48464">
    <property type="entry name" value="ENTH/VHS domain"/>
    <property type="match status" value="1"/>
</dbReference>
<dbReference type="GeneID" id="36513790"/>
<dbReference type="InterPro" id="IPR013083">
    <property type="entry name" value="Znf_RING/FYVE/PHD"/>
</dbReference>
<dbReference type="SMART" id="SM00064">
    <property type="entry name" value="FYVE"/>
    <property type="match status" value="1"/>
</dbReference>
<evidence type="ECO:0000256" key="10">
    <source>
        <dbReference type="PROSITE-ProRule" id="PRU00091"/>
    </source>
</evidence>
<dbReference type="PROSITE" id="PS50179">
    <property type="entry name" value="VHS"/>
    <property type="match status" value="1"/>
</dbReference>
<proteinExistence type="inferred from homology"/>
<dbReference type="STRING" id="45607.A0A2T0FBS4"/>
<dbReference type="OrthoDB" id="957735at2759"/>
<dbReference type="PROSITE" id="PS50178">
    <property type="entry name" value="ZF_FYVE"/>
    <property type="match status" value="1"/>
</dbReference>
<accession>A0A2T0FBS4</accession>
<evidence type="ECO:0000256" key="4">
    <source>
        <dbReference type="ARBA" id="ARBA00022723"/>
    </source>
</evidence>
<evidence type="ECO:0000256" key="11">
    <source>
        <dbReference type="SAM" id="MobiDB-lite"/>
    </source>
</evidence>
<organism evidence="14 15">
    <name type="scientific">Wickerhamiella sorbophila</name>
    <dbReference type="NCBI Taxonomy" id="45607"/>
    <lineage>
        <taxon>Eukaryota</taxon>
        <taxon>Fungi</taxon>
        <taxon>Dikarya</taxon>
        <taxon>Ascomycota</taxon>
        <taxon>Saccharomycotina</taxon>
        <taxon>Dipodascomycetes</taxon>
        <taxon>Dipodascales</taxon>
        <taxon>Trichomonascaceae</taxon>
        <taxon>Wickerhamiella</taxon>
    </lineage>
</organism>
<dbReference type="PANTHER" id="PTHR47794:SF1">
    <property type="entry name" value="VACUOLAR PROTEIN SORTING-ASSOCIATED PROTEIN 27"/>
    <property type="match status" value="1"/>
</dbReference>
<dbReference type="GO" id="GO:0006623">
    <property type="term" value="P:protein targeting to vacuole"/>
    <property type="evidence" value="ECO:0007669"/>
    <property type="project" value="TreeGrafter"/>
</dbReference>
<dbReference type="Gene3D" id="6.10.140.100">
    <property type="match status" value="1"/>
</dbReference>
<evidence type="ECO:0000256" key="5">
    <source>
        <dbReference type="ARBA" id="ARBA00022737"/>
    </source>
</evidence>
<dbReference type="Gene3D" id="3.30.40.10">
    <property type="entry name" value="Zinc/RING finger domain, C3HC4 (zinc finger)"/>
    <property type="match status" value="1"/>
</dbReference>
<dbReference type="SMART" id="SM00288">
    <property type="entry name" value="VHS"/>
    <property type="match status" value="1"/>
</dbReference>
<name>A0A2T0FBS4_9ASCO</name>
<evidence type="ECO:0000313" key="15">
    <source>
        <dbReference type="Proteomes" id="UP000238350"/>
    </source>
</evidence>
<evidence type="ECO:0000256" key="2">
    <source>
        <dbReference type="ARBA" id="ARBA00008597"/>
    </source>
</evidence>
<evidence type="ECO:0000313" key="14">
    <source>
        <dbReference type="EMBL" id="PRT52421.1"/>
    </source>
</evidence>
<evidence type="ECO:0000256" key="9">
    <source>
        <dbReference type="ARBA" id="ARBA00023136"/>
    </source>
</evidence>
<dbReference type="Pfam" id="PF00790">
    <property type="entry name" value="VHS"/>
    <property type="match status" value="1"/>
</dbReference>
<comment type="subcellular location">
    <subcellularLocation>
        <location evidence="1">Endosome membrane</location>
        <topology evidence="1">Peripheral membrane protein</topology>
        <orientation evidence="1">Cytoplasmic side</orientation>
    </subcellularLocation>
</comment>
<dbReference type="GO" id="GO:0010008">
    <property type="term" value="C:endosome membrane"/>
    <property type="evidence" value="ECO:0007669"/>
    <property type="project" value="UniProtKB-SubCell"/>
</dbReference>